<dbReference type="CDD" id="cd07344">
    <property type="entry name" value="M48_yhfN_like"/>
    <property type="match status" value="1"/>
</dbReference>
<dbReference type="PANTHER" id="PTHR30399:SF1">
    <property type="entry name" value="UTP PYROPHOSPHATASE"/>
    <property type="match status" value="1"/>
</dbReference>
<dbReference type="PANTHER" id="PTHR30399">
    <property type="entry name" value="UNCHARACTERIZED PROTEIN YGJP"/>
    <property type="match status" value="1"/>
</dbReference>
<dbReference type="InterPro" id="IPR053136">
    <property type="entry name" value="UTP_pyrophosphatase-like"/>
</dbReference>
<reference evidence="2 3" key="1">
    <citation type="submission" date="2018-07" db="EMBL/GenBank/DDBJ databases">
        <title>Rhodosalinus sp. strain E84T genomic sequence and assembly.</title>
        <authorList>
            <person name="Liu Z.-W."/>
            <person name="Lu D.-C."/>
        </authorList>
    </citation>
    <scope>NUCLEOTIDE SEQUENCE [LARGE SCALE GENOMIC DNA]</scope>
    <source>
        <strain evidence="2 3">E84</strain>
    </source>
</reference>
<dbReference type="EMBL" id="QNTQ01000005">
    <property type="protein sequence ID" value="RBI86345.1"/>
    <property type="molecule type" value="Genomic_DNA"/>
</dbReference>
<evidence type="ECO:0000259" key="1">
    <source>
        <dbReference type="Pfam" id="PF01863"/>
    </source>
</evidence>
<organism evidence="2 3">
    <name type="scientific">Rhodosalinus halophilus</name>
    <dbReference type="NCBI Taxonomy" id="2259333"/>
    <lineage>
        <taxon>Bacteria</taxon>
        <taxon>Pseudomonadati</taxon>
        <taxon>Pseudomonadota</taxon>
        <taxon>Alphaproteobacteria</taxon>
        <taxon>Rhodobacterales</taxon>
        <taxon>Paracoccaceae</taxon>
        <taxon>Rhodosalinus</taxon>
    </lineage>
</organism>
<dbReference type="Proteomes" id="UP000253370">
    <property type="component" value="Unassembled WGS sequence"/>
</dbReference>
<dbReference type="AlphaFoldDB" id="A0A365UAY4"/>
<dbReference type="InterPro" id="IPR002725">
    <property type="entry name" value="YgjP-like_metallopeptidase"/>
</dbReference>
<evidence type="ECO:0000313" key="2">
    <source>
        <dbReference type="EMBL" id="RBI86345.1"/>
    </source>
</evidence>
<dbReference type="Pfam" id="PF01863">
    <property type="entry name" value="YgjP-like"/>
    <property type="match status" value="1"/>
</dbReference>
<dbReference type="RefSeq" id="WP_113288582.1">
    <property type="nucleotide sequence ID" value="NZ_QNTQ01000005.1"/>
</dbReference>
<evidence type="ECO:0000313" key="3">
    <source>
        <dbReference type="Proteomes" id="UP000253370"/>
    </source>
</evidence>
<name>A0A365UAY4_9RHOB</name>
<dbReference type="Gene3D" id="3.30.2010.10">
    <property type="entry name" value="Metalloproteases ('zincins'), catalytic domain"/>
    <property type="match status" value="1"/>
</dbReference>
<sequence>MGQRVLPGNPPIAVTLRRSPRARRISLRVSALDGRITLTLPRGVSEAEGLAFARSKAEWLRAQLDRPGAVEVAHGVALPVEGEPHDVSPGTGRAVRREGGRLLVPGPAAQAGARVQGWLKALARERLAAAADRHAAALGRPYSRLTLRDTRSRWGSCSQAGALSFSWRLAMAPPEVLDYVAAHEVAHLAEMNHSRAFWEVVRRLYGPYEAERRWLREHGTALHRYRFAAMLA</sequence>
<comment type="caution">
    <text evidence="2">The sequence shown here is derived from an EMBL/GenBank/DDBJ whole genome shotgun (WGS) entry which is preliminary data.</text>
</comment>
<feature type="domain" description="YgjP-like metallopeptidase" evidence="1">
    <location>
        <begin position="23"/>
        <end position="218"/>
    </location>
</feature>
<accession>A0A365UAY4</accession>
<keyword evidence="3" id="KW-1185">Reference proteome</keyword>
<proteinExistence type="predicted"/>
<gene>
    <name evidence="2" type="ORF">DRV85_06245</name>
</gene>
<dbReference type="OrthoDB" id="9795402at2"/>
<protein>
    <submittedName>
        <fullName evidence="2">M48 family peptidase</fullName>
    </submittedName>
</protein>